<dbReference type="Gene3D" id="3.40.190.120">
    <property type="entry name" value="Osmoprotection protein (prox), domain 2"/>
    <property type="match status" value="1"/>
</dbReference>
<dbReference type="GO" id="GO:0043190">
    <property type="term" value="C:ATP-binding cassette (ABC) transporter complex"/>
    <property type="evidence" value="ECO:0007669"/>
    <property type="project" value="InterPro"/>
</dbReference>
<accession>A0A0K0X4I4</accession>
<evidence type="ECO:0000313" key="4">
    <source>
        <dbReference type="Proteomes" id="UP000062255"/>
    </source>
</evidence>
<dbReference type="Gene3D" id="3.40.190.10">
    <property type="entry name" value="Periplasmic binding protein-like II"/>
    <property type="match status" value="1"/>
</dbReference>
<dbReference type="KEGG" id="mgo:AFA91_10695"/>
<dbReference type="GO" id="GO:0022857">
    <property type="term" value="F:transmembrane transporter activity"/>
    <property type="evidence" value="ECO:0007669"/>
    <property type="project" value="InterPro"/>
</dbReference>
<protein>
    <submittedName>
        <fullName evidence="3">Glycine/betaine ABC transporter substrate-binding protein</fullName>
    </submittedName>
</protein>
<dbReference type="RefSeq" id="WP_049744689.1">
    <property type="nucleotide sequence ID" value="NZ_CP012150.1"/>
</dbReference>
<dbReference type="OrthoDB" id="9781705at2"/>
<feature type="signal peptide" evidence="1">
    <location>
        <begin position="1"/>
        <end position="22"/>
    </location>
</feature>
<dbReference type="SUPFAM" id="SSF53850">
    <property type="entry name" value="Periplasmic binding protein-like II"/>
    <property type="match status" value="1"/>
</dbReference>
<dbReference type="STRING" id="134601.AFA91_10695"/>
<dbReference type="Proteomes" id="UP000062255">
    <property type="component" value="Chromosome"/>
</dbReference>
<sequence length="306" mass="31801">MNKRPFLACVGLTAALVLSACGAGGDPLSGGGDSTGSAGSQVIVGSADFTESQLIASIYSQALQAKGVEVKEQFNIGSREVYIEALKDGSIDLVPEYTGALLSHLDPKSTAATPEAVTAELKEKLPEGISMLTPSAAEDKDVIAVTQETADTYHLKTISDLAPVAGRLVLGGPAEWKTRVQGVVGLRDVYGLQFKDFVSLDAGGTLTMTALTNGQIQAGDLFSTDPGLKANKLVALEDDKNLFAAENVVPLIKSGKQNDTITQTLDAVSAKLTTEDLISMNAEAATGANQSDIAKKWLADSGLTDQ</sequence>
<name>A0A0K0X4I4_MYCGD</name>
<dbReference type="CDD" id="cd13606">
    <property type="entry name" value="PBP2_ProX_like"/>
    <property type="match status" value="1"/>
</dbReference>
<dbReference type="EMBL" id="CP012150">
    <property type="protein sequence ID" value="AKS32263.1"/>
    <property type="molecule type" value="Genomic_DNA"/>
</dbReference>
<proteinExistence type="predicted"/>
<dbReference type="Pfam" id="PF04069">
    <property type="entry name" value="OpuAC"/>
    <property type="match status" value="1"/>
</dbReference>
<reference evidence="3 4" key="1">
    <citation type="submission" date="2015-07" db="EMBL/GenBank/DDBJ databases">
        <title>Complete genome sequence of Mycobacterium goodii X7B, a facultative thermophilic biodesulfurizing bacterium.</title>
        <authorList>
            <person name="Yu B."/>
            <person name="Li F."/>
            <person name="Xu P."/>
        </authorList>
    </citation>
    <scope>NUCLEOTIDE SEQUENCE [LARGE SCALE GENOMIC DNA]</scope>
    <source>
        <strain evidence="3 4">X7B</strain>
    </source>
</reference>
<organism evidence="3 4">
    <name type="scientific">Mycolicibacterium goodii</name>
    <name type="common">Mycobacterium goodii</name>
    <dbReference type="NCBI Taxonomy" id="134601"/>
    <lineage>
        <taxon>Bacteria</taxon>
        <taxon>Bacillati</taxon>
        <taxon>Actinomycetota</taxon>
        <taxon>Actinomycetes</taxon>
        <taxon>Mycobacteriales</taxon>
        <taxon>Mycobacteriaceae</taxon>
        <taxon>Mycolicibacterium</taxon>
    </lineage>
</organism>
<dbReference type="AlphaFoldDB" id="A0A0K0X4I4"/>
<feature type="chain" id="PRO_5039559034" evidence="1">
    <location>
        <begin position="23"/>
        <end position="306"/>
    </location>
</feature>
<gene>
    <name evidence="3" type="ORF">AFA91_10695</name>
</gene>
<evidence type="ECO:0000259" key="2">
    <source>
        <dbReference type="Pfam" id="PF04069"/>
    </source>
</evidence>
<dbReference type="InterPro" id="IPR007210">
    <property type="entry name" value="ABC_Gly_betaine_transp_sub-bd"/>
</dbReference>
<evidence type="ECO:0000256" key="1">
    <source>
        <dbReference type="SAM" id="SignalP"/>
    </source>
</evidence>
<evidence type="ECO:0000313" key="3">
    <source>
        <dbReference type="EMBL" id="AKS32263.1"/>
    </source>
</evidence>
<dbReference type="PROSITE" id="PS51257">
    <property type="entry name" value="PROKAR_LIPOPROTEIN"/>
    <property type="match status" value="1"/>
</dbReference>
<feature type="domain" description="ABC-type glycine betaine transport system substrate-binding" evidence="2">
    <location>
        <begin position="41"/>
        <end position="299"/>
    </location>
</feature>
<dbReference type="PATRIC" id="fig|134601.6.peg.2228"/>
<keyword evidence="1" id="KW-0732">Signal</keyword>